<feature type="compositionally biased region" description="Basic and acidic residues" evidence="1">
    <location>
        <begin position="765"/>
        <end position="776"/>
    </location>
</feature>
<feature type="compositionally biased region" description="Low complexity" evidence="1">
    <location>
        <begin position="589"/>
        <end position="608"/>
    </location>
</feature>
<dbReference type="Proteomes" id="UP001147733">
    <property type="component" value="Unassembled WGS sequence"/>
</dbReference>
<keyword evidence="4" id="KW-1185">Reference proteome</keyword>
<feature type="compositionally biased region" description="Polar residues" evidence="1">
    <location>
        <begin position="325"/>
        <end position="355"/>
    </location>
</feature>
<evidence type="ECO:0008006" key="5">
    <source>
        <dbReference type="Google" id="ProtNLM"/>
    </source>
</evidence>
<evidence type="ECO:0000313" key="4">
    <source>
        <dbReference type="Proteomes" id="UP001147733"/>
    </source>
</evidence>
<feature type="region of interest" description="Disordered" evidence="1">
    <location>
        <begin position="247"/>
        <end position="719"/>
    </location>
</feature>
<feature type="compositionally biased region" description="Low complexity" evidence="1">
    <location>
        <begin position="563"/>
        <end position="574"/>
    </location>
</feature>
<reference evidence="3" key="1">
    <citation type="submission" date="2022-11" db="EMBL/GenBank/DDBJ databases">
        <authorList>
            <person name="Petersen C."/>
        </authorList>
    </citation>
    <scope>NUCLEOTIDE SEQUENCE</scope>
    <source>
        <strain evidence="3">IBT 23319</strain>
    </source>
</reference>
<organism evidence="3 4">
    <name type="scientific">Penicillium citrinum</name>
    <dbReference type="NCBI Taxonomy" id="5077"/>
    <lineage>
        <taxon>Eukaryota</taxon>
        <taxon>Fungi</taxon>
        <taxon>Dikarya</taxon>
        <taxon>Ascomycota</taxon>
        <taxon>Pezizomycotina</taxon>
        <taxon>Eurotiomycetes</taxon>
        <taxon>Eurotiomycetidae</taxon>
        <taxon>Eurotiales</taxon>
        <taxon>Aspergillaceae</taxon>
        <taxon>Penicillium</taxon>
    </lineage>
</organism>
<name>A0A9W9TVN8_PENCI</name>
<feature type="compositionally biased region" description="Basic and acidic residues" evidence="1">
    <location>
        <begin position="625"/>
        <end position="636"/>
    </location>
</feature>
<dbReference type="OrthoDB" id="5415055at2759"/>
<dbReference type="GeneID" id="81379631"/>
<dbReference type="EMBL" id="JAPQKT010000001">
    <property type="protein sequence ID" value="KAJ5243217.1"/>
    <property type="molecule type" value="Genomic_DNA"/>
</dbReference>
<evidence type="ECO:0000313" key="3">
    <source>
        <dbReference type="EMBL" id="KAJ5243217.1"/>
    </source>
</evidence>
<feature type="compositionally biased region" description="Polar residues" evidence="1">
    <location>
        <begin position="637"/>
        <end position="659"/>
    </location>
</feature>
<feature type="compositionally biased region" description="Basic and acidic residues" evidence="1">
    <location>
        <begin position="50"/>
        <end position="66"/>
    </location>
</feature>
<feature type="compositionally biased region" description="Polar residues" evidence="1">
    <location>
        <begin position="740"/>
        <end position="759"/>
    </location>
</feature>
<accession>A0A9W9TVN8</accession>
<feature type="compositionally biased region" description="Basic and acidic residues" evidence="1">
    <location>
        <begin position="444"/>
        <end position="459"/>
    </location>
</feature>
<feature type="compositionally biased region" description="Low complexity" evidence="1">
    <location>
        <begin position="100"/>
        <end position="114"/>
    </location>
</feature>
<feature type="compositionally biased region" description="Polar residues" evidence="1">
    <location>
        <begin position="192"/>
        <end position="201"/>
    </location>
</feature>
<feature type="region of interest" description="Disordered" evidence="1">
    <location>
        <begin position="731"/>
        <end position="862"/>
    </location>
</feature>
<gene>
    <name evidence="3" type="ORF">N7469_001544</name>
</gene>
<keyword evidence="2" id="KW-0812">Transmembrane</keyword>
<keyword evidence="2" id="KW-1133">Transmembrane helix</keyword>
<feature type="compositionally biased region" description="Polar residues" evidence="1">
    <location>
        <begin position="434"/>
        <end position="443"/>
    </location>
</feature>
<feature type="transmembrane region" description="Helical" evidence="2">
    <location>
        <begin position="1026"/>
        <end position="1049"/>
    </location>
</feature>
<feature type="region of interest" description="Disordered" evidence="1">
    <location>
        <begin position="1"/>
        <end position="25"/>
    </location>
</feature>
<feature type="compositionally biased region" description="Polar residues" evidence="1">
    <location>
        <begin position="257"/>
        <end position="267"/>
    </location>
</feature>
<sequence>MEIESRVELPDGHLVNLSPRPHHHGQYQAYRADYATELSANSPSRYVPSDGRRELTPPRGTEDAMFHKTKNIKLPLPKFVAGKGSEQRNQTPSPTAIPKPSSATISGGSAGTPTQSEDRSREHTWRKLRDRFEKDVSPLSQRNSFVRSRNSDQNGSPEKSNTRKPNQAQSAKRGARSAIPSPHNRIPKHNSRNNLTVNASSKCRDADHRSNRPGRSDTNSESSPPSVSPISADESVADWEDRFVVHMPSAKDPNPPTMTTQEISNFQKDLERRKRERRRGRGRVSDISAVSSRDASMERENNSQPTQRSQPGQRTETFKTYKGRPSQSEPASDRQQATTSHSQSPQSQADQNNYYSPEEIGKNRISTIWEESSPSKPKDKRLSQNDGSFLGCKEINGPGVKNPDEILLFSSGQDSEGLHPRPLAIGGKKKPKEGTSTAAPQAQQKREVKDAVLHEERTETSPNTNHAQCSKLSSKSLCQDLNSSDHEMPRSDSQGSSKENTFPRPSFETAKEQLEDRGDDDVFIITPTVTRTMIPSSDKKPLSIKTQGLRRPGGIGQTGTGEAVKAVRAKAQVVSTPSGLRPAGGASQTKSTAPSTASSKKAAPSSIPKPHDSPASKQASQPKDTQTRDTPGRDTPSKGTPSKGPVSNGTPSKGTTDTETPSKDTPSKETPIKDTLSKDSPSKDKSDQDKANNQTSSIRGFIRTSGLSRTGGIVRSPTDSLATILRNGTESLRNRAESFRNANGSLYFSSRKGSPVSLTSAPSRDNSESSRSERSFRSALSSVKDTPPPSTKPSPVKKQSPAPKRVSIEMAPPRVITPPREKRIPRYNTPPTHKTPPKEKASPEEASSGSEEQRLAAEKQARAERLEKFKEEARLRRATKLAAEAELEKPKDKTGEEKEIAELDGHQVTGSSKLHPNITDVCDDLREGLHSERDDSFKEGANSLALSMVFEIIVMAITQMHKAVHQGTDSQYAKVLINNVFNMAQHCYRVFTRVYRVISDYQATGKWPKAKNDKVISNFLIELLQAVLYLFVLGFGALVVGRAASYVLLVGSWMLWFAKPFAWTVQGIGRALVT</sequence>
<feature type="region of interest" description="Disordered" evidence="1">
    <location>
        <begin position="40"/>
        <end position="233"/>
    </location>
</feature>
<evidence type="ECO:0000256" key="1">
    <source>
        <dbReference type="SAM" id="MobiDB-lite"/>
    </source>
</evidence>
<dbReference type="AlphaFoldDB" id="A0A9W9TVN8"/>
<feature type="compositionally biased region" description="Basic and acidic residues" evidence="1">
    <location>
        <begin position="116"/>
        <end position="136"/>
    </location>
</feature>
<feature type="compositionally biased region" description="Basic and acidic residues" evidence="1">
    <location>
        <begin position="851"/>
        <end position="862"/>
    </location>
</feature>
<evidence type="ECO:0000256" key="2">
    <source>
        <dbReference type="SAM" id="Phobius"/>
    </source>
</evidence>
<feature type="compositionally biased region" description="Polar residues" evidence="1">
    <location>
        <begin position="302"/>
        <end position="315"/>
    </location>
</feature>
<reference evidence="3" key="2">
    <citation type="journal article" date="2023" name="IMA Fungus">
        <title>Comparative genomic study of the Penicillium genus elucidates a diverse pangenome and 15 lateral gene transfer events.</title>
        <authorList>
            <person name="Petersen C."/>
            <person name="Sorensen T."/>
            <person name="Nielsen M.R."/>
            <person name="Sondergaard T.E."/>
            <person name="Sorensen J.L."/>
            <person name="Fitzpatrick D.A."/>
            <person name="Frisvad J.C."/>
            <person name="Nielsen K.L."/>
        </authorList>
    </citation>
    <scope>NUCLEOTIDE SEQUENCE</scope>
    <source>
        <strain evidence="3">IBT 23319</strain>
    </source>
</reference>
<proteinExistence type="predicted"/>
<feature type="compositionally biased region" description="Polar residues" evidence="1">
    <location>
        <begin position="138"/>
        <end position="170"/>
    </location>
</feature>
<feature type="compositionally biased region" description="Basic and acidic residues" evidence="1">
    <location>
        <begin position="660"/>
        <end position="690"/>
    </location>
</feature>
<feature type="compositionally biased region" description="Polar residues" evidence="1">
    <location>
        <begin position="615"/>
        <end position="624"/>
    </location>
</feature>
<feature type="compositionally biased region" description="Low complexity" evidence="1">
    <location>
        <begin position="216"/>
        <end position="231"/>
    </location>
</feature>
<protein>
    <recommendedName>
        <fullName evidence="5">NTP binding protein</fullName>
    </recommendedName>
</protein>
<feature type="compositionally biased region" description="Polar residues" evidence="1">
    <location>
        <begin position="364"/>
        <end position="375"/>
    </location>
</feature>
<dbReference type="RefSeq" id="XP_056506221.1">
    <property type="nucleotide sequence ID" value="XM_056640464.1"/>
</dbReference>
<keyword evidence="2" id="KW-0472">Membrane</keyword>
<comment type="caution">
    <text evidence="3">The sequence shown here is derived from an EMBL/GenBank/DDBJ whole genome shotgun (WGS) entry which is preliminary data.</text>
</comment>
<feature type="compositionally biased region" description="Polar residues" evidence="1">
    <location>
        <begin position="491"/>
        <end position="500"/>
    </location>
</feature>
<feature type="compositionally biased region" description="Basic and acidic residues" evidence="1">
    <location>
        <begin position="1"/>
        <end position="11"/>
    </location>
</feature>
<feature type="compositionally biased region" description="Polar residues" evidence="1">
    <location>
        <begin position="460"/>
        <end position="482"/>
    </location>
</feature>